<accession>A0A9W7LAJ0</accession>
<reference evidence="3" key="1">
    <citation type="journal article" date="2023" name="Commun. Biol.">
        <title>Genome analysis of Parmales, the sister group of diatoms, reveals the evolutionary specialization of diatoms from phago-mixotrophs to photoautotrophs.</title>
        <authorList>
            <person name="Ban H."/>
            <person name="Sato S."/>
            <person name="Yoshikawa S."/>
            <person name="Yamada K."/>
            <person name="Nakamura Y."/>
            <person name="Ichinomiya M."/>
            <person name="Sato N."/>
            <person name="Blanc-Mathieu R."/>
            <person name="Endo H."/>
            <person name="Kuwata A."/>
            <person name="Ogata H."/>
        </authorList>
    </citation>
    <scope>NUCLEOTIDE SEQUENCE [LARGE SCALE GENOMIC DNA]</scope>
</reference>
<protein>
    <submittedName>
        <fullName evidence="2">Uncharacterized protein</fullName>
    </submittedName>
</protein>
<dbReference type="EMBL" id="BRYA01001466">
    <property type="protein sequence ID" value="GMI44016.1"/>
    <property type="molecule type" value="Genomic_DNA"/>
</dbReference>
<organism evidence="2 3">
    <name type="scientific">Triparma columacea</name>
    <dbReference type="NCBI Taxonomy" id="722753"/>
    <lineage>
        <taxon>Eukaryota</taxon>
        <taxon>Sar</taxon>
        <taxon>Stramenopiles</taxon>
        <taxon>Ochrophyta</taxon>
        <taxon>Bolidophyceae</taxon>
        <taxon>Parmales</taxon>
        <taxon>Triparmaceae</taxon>
        <taxon>Triparma</taxon>
    </lineage>
</organism>
<evidence type="ECO:0000313" key="3">
    <source>
        <dbReference type="Proteomes" id="UP001165065"/>
    </source>
</evidence>
<comment type="caution">
    <text evidence="2">The sequence shown here is derived from an EMBL/GenBank/DDBJ whole genome shotgun (WGS) entry which is preliminary data.</text>
</comment>
<dbReference type="Proteomes" id="UP001165065">
    <property type="component" value="Unassembled WGS sequence"/>
</dbReference>
<sequence length="338" mass="35685">MTSSSRSKKTISSSLLSSPFLTLLTSPPPTDVLSSEGDPNPRNGKREQGAIVEPQVWLRSKGYGISTAKPDWSTLGKITEERAPTKVGDEGSSSSDSSSQTTPTAGGGYNGLRTLLSPVPTQVILSAYFTPSVLLGVTLSLRAVFCVLTRKNKGDRDPYTYLLPAAVRSGAGVVEALEVAASQVGTWEWGYVQHFMKVLRGSNMVQGGVFAAVATRLRRAQGEGGGGGKVWRLIEATVLVREIGNLACTAADGAYLTAVVAGTERDAEVWEIIHGYVGNRRIPKAVEGIAGAAEAAVMGAATAEFIKRGMWGWAVVAGNGAVERVEKFGNWKEGRGKV</sequence>
<keyword evidence="3" id="KW-1185">Reference proteome</keyword>
<feature type="compositionally biased region" description="Basic and acidic residues" evidence="1">
    <location>
        <begin position="78"/>
        <end position="89"/>
    </location>
</feature>
<evidence type="ECO:0000256" key="1">
    <source>
        <dbReference type="SAM" id="MobiDB-lite"/>
    </source>
</evidence>
<feature type="region of interest" description="Disordered" evidence="1">
    <location>
        <begin position="74"/>
        <end position="106"/>
    </location>
</feature>
<feature type="region of interest" description="Disordered" evidence="1">
    <location>
        <begin position="1"/>
        <end position="55"/>
    </location>
</feature>
<feature type="compositionally biased region" description="Low complexity" evidence="1">
    <location>
        <begin position="1"/>
        <end position="35"/>
    </location>
</feature>
<name>A0A9W7LAJ0_9STRA</name>
<dbReference type="AlphaFoldDB" id="A0A9W7LAJ0"/>
<proteinExistence type="predicted"/>
<gene>
    <name evidence="2" type="ORF">TrCOL_g12713</name>
</gene>
<evidence type="ECO:0000313" key="2">
    <source>
        <dbReference type="EMBL" id="GMI44016.1"/>
    </source>
</evidence>